<dbReference type="GO" id="GO:0005739">
    <property type="term" value="C:mitochondrion"/>
    <property type="evidence" value="ECO:0007669"/>
    <property type="project" value="TreeGrafter"/>
</dbReference>
<dbReference type="InterPro" id="IPR050320">
    <property type="entry name" value="N5-glutamine_MTase"/>
</dbReference>
<keyword evidence="3" id="KW-1185">Reference proteome</keyword>
<reference evidence="2 3" key="1">
    <citation type="journal article" date="2015" name="BMC Genomics">
        <title>Gene expression during zombie ant biting behavior reflects the complexity underlying fungal parasitic behavioral manipulation.</title>
        <authorList>
            <person name="de Bekker C."/>
            <person name="Ohm R.A."/>
            <person name="Loreto R.G."/>
            <person name="Sebastian A."/>
            <person name="Albert I."/>
            <person name="Merrow M."/>
            <person name="Brachmann A."/>
            <person name="Hughes D.P."/>
        </authorList>
    </citation>
    <scope>NUCLEOTIDE SEQUENCE [LARGE SCALE GENOMIC DNA]</scope>
    <source>
        <strain evidence="2 3">SC16a</strain>
    </source>
</reference>
<dbReference type="PANTHER" id="PTHR18895:SF74">
    <property type="entry name" value="MTRF1L RELEASE FACTOR GLUTAMINE METHYLTRANSFERASE"/>
    <property type="match status" value="1"/>
</dbReference>
<dbReference type="EMBL" id="LAZP02000337">
    <property type="protein sequence ID" value="PFH58029.1"/>
    <property type="molecule type" value="Genomic_DNA"/>
</dbReference>
<dbReference type="Proteomes" id="UP000037136">
    <property type="component" value="Unassembled WGS sequence"/>
</dbReference>
<feature type="region of interest" description="Disordered" evidence="1">
    <location>
        <begin position="167"/>
        <end position="197"/>
    </location>
</feature>
<accession>A0A2A9P9D2</accession>
<gene>
    <name evidence="2" type="ORF">XA68_14253</name>
</gene>
<comment type="caution">
    <text evidence="2">The sequence shown here is derived from an EMBL/GenBank/DDBJ whole genome shotgun (WGS) entry which is preliminary data.</text>
</comment>
<feature type="compositionally biased region" description="Polar residues" evidence="1">
    <location>
        <begin position="180"/>
        <end position="190"/>
    </location>
</feature>
<proteinExistence type="predicted"/>
<dbReference type="OrthoDB" id="269872at2759"/>
<dbReference type="STRING" id="268505.A0A2A9P9D2"/>
<evidence type="ECO:0000313" key="2">
    <source>
        <dbReference type="EMBL" id="PFH58029.1"/>
    </source>
</evidence>
<evidence type="ECO:0000313" key="3">
    <source>
        <dbReference type="Proteomes" id="UP000037136"/>
    </source>
</evidence>
<reference evidence="2 3" key="2">
    <citation type="journal article" date="2017" name="Sci. Rep.">
        <title>Ant-infecting Ophiocordyceps genomes reveal a high diversity of potential behavioral manipulation genes and a possible major role for enterotoxins.</title>
        <authorList>
            <person name="de Bekker C."/>
            <person name="Ohm R.A."/>
            <person name="Evans H.C."/>
            <person name="Brachmann A."/>
            <person name="Hughes D.P."/>
        </authorList>
    </citation>
    <scope>NUCLEOTIDE SEQUENCE [LARGE SCALE GENOMIC DNA]</scope>
    <source>
        <strain evidence="2 3">SC16a</strain>
    </source>
</reference>
<evidence type="ECO:0000256" key="1">
    <source>
        <dbReference type="SAM" id="MobiDB-lite"/>
    </source>
</evidence>
<protein>
    <submittedName>
        <fullName evidence="2">Uncharacterized protein</fullName>
    </submittedName>
</protein>
<dbReference type="AlphaFoldDB" id="A0A2A9P9D2"/>
<sequence>MPRLPPWLFRQAKKQSPHLVALLPACRDVGSARNELRWLREHCNDPRRLASLCRDRGRGVPLQYILGSQPFGHLDVKLALAHHTLRQSSPAERSRPMHRHRLHPAAAVLSSSAVVQCLDRARGRHCARCSRACSPKCRQKHQDGSHRPSNIGPEPALLEARCIRRGSHEAPRPPSVGCTDLQSALHSSPSMELRDGPAGILGSNLPVPEGWERADAFYARLLDLASLMGPKFLVLELGDEAQARRVLAHYYQHPLARISTVGLWRDWPDLTPGEGEDACLDVVVGPGRAFSVPVKGSGQVRCLYVEKHAATC</sequence>
<name>A0A2A9P9D2_OPHUN</name>
<organism evidence="2 3">
    <name type="scientific">Ophiocordyceps unilateralis</name>
    <name type="common">Zombie-ant fungus</name>
    <name type="synonym">Torrubia unilateralis</name>
    <dbReference type="NCBI Taxonomy" id="268505"/>
    <lineage>
        <taxon>Eukaryota</taxon>
        <taxon>Fungi</taxon>
        <taxon>Dikarya</taxon>
        <taxon>Ascomycota</taxon>
        <taxon>Pezizomycotina</taxon>
        <taxon>Sordariomycetes</taxon>
        <taxon>Hypocreomycetidae</taxon>
        <taxon>Hypocreales</taxon>
        <taxon>Ophiocordycipitaceae</taxon>
        <taxon>Ophiocordyceps</taxon>
    </lineage>
</organism>
<dbReference type="PANTHER" id="PTHR18895">
    <property type="entry name" value="HEMK METHYLTRANSFERASE"/>
    <property type="match status" value="1"/>
</dbReference>